<organism evidence="2 3">
    <name type="scientific">Flavobacterium frigoritolerans</name>
    <dbReference type="NCBI Taxonomy" id="2987686"/>
    <lineage>
        <taxon>Bacteria</taxon>
        <taxon>Pseudomonadati</taxon>
        <taxon>Bacteroidota</taxon>
        <taxon>Flavobacteriia</taxon>
        <taxon>Flavobacteriales</taxon>
        <taxon>Flavobacteriaceae</taxon>
        <taxon>Flavobacterium</taxon>
    </lineage>
</organism>
<reference evidence="2" key="1">
    <citation type="submission" date="2022-10" db="EMBL/GenBank/DDBJ databases">
        <title>Two novel species of Flavobacterium.</title>
        <authorList>
            <person name="Liu Q."/>
            <person name="Xin Y.-H."/>
        </authorList>
    </citation>
    <scope>NUCLEOTIDE SEQUENCE</scope>
    <source>
        <strain evidence="2">LS1R47</strain>
    </source>
</reference>
<dbReference type="Proteomes" id="UP001151133">
    <property type="component" value="Unassembled WGS sequence"/>
</dbReference>
<keyword evidence="3" id="KW-1185">Reference proteome</keyword>
<gene>
    <name evidence="2" type="ORF">OIU80_10680</name>
</gene>
<dbReference type="Pfam" id="PF24346">
    <property type="entry name" value="DUF7507"/>
    <property type="match status" value="1"/>
</dbReference>
<evidence type="ECO:0000313" key="3">
    <source>
        <dbReference type="Proteomes" id="UP001151133"/>
    </source>
</evidence>
<feature type="domain" description="DUF7507" evidence="1">
    <location>
        <begin position="693"/>
        <end position="797"/>
    </location>
</feature>
<sequence>SGTPTASGAFSYNIPLVGGCGTAKSATGTITVNDIPTIAYAGLDQVNFATCGLTTVTLAGNVPTAGTGKWTIVSGDDGVFTLDTDATTTFTGTVGTAYVLRWTISNMSCTDSTDDLNVRMTPLPETPVASVLAEPTCLVPTGSIVLSGLPSGDWIVNPGNIRGNTATTTITGLIPGGTYSFTVTSEIGCISLPSLNVTVGNVICANKDTSAAINGKDGGSTTVSVLDNDTLNGKAVVPSEVTLTPKGTYPTGITLNADGTITVTPGTPADTYEVEYTICEKLNPTNCSTTTVTVVVEQAAIVANKDTPAAINGKDGGSTTVSVLDNDTLNGKAVVPSEVTLTPKGTYPTGITLNADGTITVTPGTPADTYEVEYTICEKLNPTNCSTTTVTVPVTAAPIVANKDTPAAINGKDGGSTTVSVLDNDTLNGKAVVPSEVTLTPKGTYPAGITLNADGTITVTPGTPADTYEVEYTICEKLNPTNCSSTTVTVVVEKPVIDAVTETTDSINGITGGTTSSLISNDTLNGDKVVIGTNPGDVILTPKTVPTGLTLNPDGTVTVAPNTPAGNYNVEYQICEVTNPTNCDTVISVVVVGAAVIDAVDDNVIFADGINGSLEVINVLDNDRLNGGKISNPAVVTLKSLTVLSGITLNVDGTIDVAPNTPGGVYTLTYQICDVINRSNCITAKVTIFVEVPSIAVVKTAVFNDENKSGYANAGETITYKFKITNTGNTPLLNVIIDDQLPGLVMSGGPITLGVNEVDENSFIGTYVIKQSDINLGKISNQATVFGTSANGITVEDMSDNLSEVDDNPTVSPIEGCVIKVFNAISPNGDSRNERFYIQGLECYPDNTVEIYNRWGVLVFERDGYNNEERAFKGFSEGRTTVQKSEGLPVGTYYYVLKYKDSESNAHQKAGYLYINK</sequence>
<evidence type="ECO:0000313" key="2">
    <source>
        <dbReference type="EMBL" id="MCV9932748.1"/>
    </source>
</evidence>
<dbReference type="Pfam" id="PF13585">
    <property type="entry name" value="CHU_C"/>
    <property type="match status" value="1"/>
</dbReference>
<evidence type="ECO:0000259" key="1">
    <source>
        <dbReference type="Pfam" id="PF24346"/>
    </source>
</evidence>
<dbReference type="RefSeq" id="WP_264286988.1">
    <property type="nucleotide sequence ID" value="NZ_JAOZEV010000006.1"/>
</dbReference>
<proteinExistence type="predicted"/>
<dbReference type="AlphaFoldDB" id="A0A9X2YZV3"/>
<dbReference type="InterPro" id="IPR055354">
    <property type="entry name" value="DUF7507"/>
</dbReference>
<feature type="non-terminal residue" evidence="2">
    <location>
        <position position="1"/>
    </location>
</feature>
<comment type="caution">
    <text evidence="2">The sequence shown here is derived from an EMBL/GenBank/DDBJ whole genome shotgun (WGS) entry which is preliminary data.</text>
</comment>
<accession>A0A9X2YZV3</accession>
<name>A0A9X2YZV3_9FLAO</name>
<protein>
    <submittedName>
        <fullName evidence="2">Gliding motility-associated C-terminal domain-containing protein</fullName>
    </submittedName>
</protein>
<dbReference type="EMBL" id="JAOZEV010000006">
    <property type="protein sequence ID" value="MCV9932748.1"/>
    <property type="molecule type" value="Genomic_DNA"/>
</dbReference>